<reference evidence="2" key="1">
    <citation type="submission" date="2013-07" db="EMBL/GenBank/DDBJ databases">
        <authorList>
            <consortium name="The Broad Institute Genome Sequencing Platform"/>
            <person name="Cuomo C."/>
            <person name="Litvintseva A."/>
            <person name="Chen Y."/>
            <person name="Heitman J."/>
            <person name="Sun S."/>
            <person name="Springer D."/>
            <person name="Dromer F."/>
            <person name="Young S.K."/>
            <person name="Zeng Q."/>
            <person name="Gargeya S."/>
            <person name="Fitzgerald M."/>
            <person name="Abouelleil A."/>
            <person name="Alvarado L."/>
            <person name="Berlin A.M."/>
            <person name="Chapman S.B."/>
            <person name="Dewar J."/>
            <person name="Goldberg J."/>
            <person name="Griggs A."/>
            <person name="Gujja S."/>
            <person name="Hansen M."/>
            <person name="Howarth C."/>
            <person name="Imamovic A."/>
            <person name="Larimer J."/>
            <person name="McCowan C."/>
            <person name="Murphy C."/>
            <person name="Pearson M."/>
            <person name="Priest M."/>
            <person name="Roberts A."/>
            <person name="Saif S."/>
            <person name="Shea T."/>
            <person name="Sykes S."/>
            <person name="Wortman J."/>
            <person name="Nusbaum C."/>
            <person name="Birren B."/>
        </authorList>
    </citation>
    <scope>NUCLEOTIDE SEQUENCE</scope>
    <source>
        <strain evidence="2">CBS 10118</strain>
    </source>
</reference>
<dbReference type="Proteomes" id="UP000092730">
    <property type="component" value="Chromosome 1"/>
</dbReference>
<feature type="region of interest" description="Disordered" evidence="1">
    <location>
        <begin position="508"/>
        <end position="527"/>
    </location>
</feature>
<dbReference type="GeneID" id="30204705"/>
<dbReference type="KEGG" id="kbi:30204705"/>
<dbReference type="CDD" id="cd12148">
    <property type="entry name" value="fungal_TF_MHR"/>
    <property type="match status" value="1"/>
</dbReference>
<reference evidence="2" key="2">
    <citation type="submission" date="2024-02" db="EMBL/GenBank/DDBJ databases">
        <title>Comparative genomics of Cryptococcus and Kwoniella reveals pathogenesis evolution and contrasting modes of karyotype evolution via chromosome fusion or intercentromeric recombination.</title>
        <authorList>
            <person name="Coelho M.A."/>
            <person name="David-Palma M."/>
            <person name="Shea T."/>
            <person name="Bowers K."/>
            <person name="McGinley-Smith S."/>
            <person name="Mohammad A.W."/>
            <person name="Gnirke A."/>
            <person name="Yurkov A.M."/>
            <person name="Nowrousian M."/>
            <person name="Sun S."/>
            <person name="Cuomo C.A."/>
            <person name="Heitman J."/>
        </authorList>
    </citation>
    <scope>NUCLEOTIDE SEQUENCE</scope>
    <source>
        <strain evidence="2">CBS 10118</strain>
    </source>
</reference>
<protein>
    <recommendedName>
        <fullName evidence="4">Transcription factor domain-containing protein</fullName>
    </recommendedName>
</protein>
<gene>
    <name evidence="2" type="ORF">I302_101625</name>
</gene>
<proteinExistence type="predicted"/>
<organism evidence="2 3">
    <name type="scientific">Kwoniella bestiolae CBS 10118</name>
    <dbReference type="NCBI Taxonomy" id="1296100"/>
    <lineage>
        <taxon>Eukaryota</taxon>
        <taxon>Fungi</taxon>
        <taxon>Dikarya</taxon>
        <taxon>Basidiomycota</taxon>
        <taxon>Agaricomycotina</taxon>
        <taxon>Tremellomycetes</taxon>
        <taxon>Tremellales</taxon>
        <taxon>Cryptococcaceae</taxon>
        <taxon>Kwoniella</taxon>
    </lineage>
</organism>
<name>A0AAJ8K276_9TREE</name>
<accession>A0AAJ8K276</accession>
<dbReference type="RefSeq" id="XP_065725391.1">
    <property type="nucleotide sequence ID" value="XM_065869319.1"/>
</dbReference>
<dbReference type="EMBL" id="CP144541">
    <property type="protein sequence ID" value="WVW79656.1"/>
    <property type="molecule type" value="Genomic_DNA"/>
</dbReference>
<evidence type="ECO:0000313" key="3">
    <source>
        <dbReference type="Proteomes" id="UP000092730"/>
    </source>
</evidence>
<evidence type="ECO:0000256" key="1">
    <source>
        <dbReference type="SAM" id="MobiDB-lite"/>
    </source>
</evidence>
<sequence>MDGLTPAPTSQAQIPAGGTEVDALRSRMEQLENHIVRLVDLVDTSGLVLKTSPAVHTTYPTPFSNHASASSSSNTPKTSTLDMTFLALDDLSRGYSPSASGTHRNESALRSDISHQGWPSIFLSNNLVPPSPRTTQAMFDIASAIPQQEIITILVDYHLSNFGMFWHFMQRNVFEAELAQFHQVRLAPNLIFVDPAWLALLIAVLRVSLQALIEDTDPALVLLVGDKPTLRKMDTSFADAFETAIFAARIFHKPQVRMLQALMILTSPQQLCRCVEASSDRGALWHDMAIRRESGVSRSIRLTASEVSTPPPRNFRDEELWSRDMSTSRTEPHPSFVLTEVSWQIHAFQVAHYWKIISDHIRDPSTMTMEVVRSIDTQLRQGDYELLSLRSSHQLSTFQDLILESFHGSYQQRVLRLHRNFFMRSYSDPTYDFSQSAALSAARAIIKGHKDVSERQIMFMAPGFPTLAFYSHHISAAVLLFIHACLKPSARQGIERELQVSMELFQQAQPPHSEDERPFWDTSTLSSNPPTDIPSIESYMLNLNLRGANAPVPHSDAPIPSDDLQQVSLPALFNMFDGSAQDAQNGDVVSQDPALDWDSLFMGF</sequence>
<evidence type="ECO:0000313" key="2">
    <source>
        <dbReference type="EMBL" id="WVW79656.1"/>
    </source>
</evidence>
<evidence type="ECO:0008006" key="4">
    <source>
        <dbReference type="Google" id="ProtNLM"/>
    </source>
</evidence>
<dbReference type="AlphaFoldDB" id="A0AAJ8K276"/>
<keyword evidence="3" id="KW-1185">Reference proteome</keyword>